<dbReference type="FunFam" id="3.40.350.10:FF:000003">
    <property type="entry name" value="Xaa-pro aminopeptidase P"/>
    <property type="match status" value="1"/>
</dbReference>
<feature type="region of interest" description="Disordered" evidence="4">
    <location>
        <begin position="747"/>
        <end position="797"/>
    </location>
</feature>
<feature type="non-terminal residue" evidence="8">
    <location>
        <position position="1"/>
    </location>
</feature>
<organism evidence="8 9">
    <name type="scientific">Blomia tropicalis</name>
    <name type="common">Mite</name>
    <dbReference type="NCBI Taxonomy" id="40697"/>
    <lineage>
        <taxon>Eukaryota</taxon>
        <taxon>Metazoa</taxon>
        <taxon>Ecdysozoa</taxon>
        <taxon>Arthropoda</taxon>
        <taxon>Chelicerata</taxon>
        <taxon>Arachnida</taxon>
        <taxon>Acari</taxon>
        <taxon>Acariformes</taxon>
        <taxon>Sarcoptiformes</taxon>
        <taxon>Astigmata</taxon>
        <taxon>Glycyphagoidea</taxon>
        <taxon>Echimyopodidae</taxon>
        <taxon>Blomia</taxon>
    </lineage>
</organism>
<name>A0A9Q0MCR9_BLOTA</name>
<feature type="region of interest" description="Disordered" evidence="4">
    <location>
        <begin position="899"/>
        <end position="927"/>
    </location>
</feature>
<feature type="compositionally biased region" description="Low complexity" evidence="4">
    <location>
        <begin position="758"/>
        <end position="770"/>
    </location>
</feature>
<dbReference type="GO" id="GO:0070006">
    <property type="term" value="F:metalloaminopeptidase activity"/>
    <property type="evidence" value="ECO:0007669"/>
    <property type="project" value="InterPro"/>
</dbReference>
<feature type="region of interest" description="Disordered" evidence="4">
    <location>
        <begin position="374"/>
        <end position="469"/>
    </location>
</feature>
<dbReference type="PANTHER" id="PTHR43763">
    <property type="entry name" value="XAA-PRO AMINOPEPTIDASE 1"/>
    <property type="match status" value="1"/>
</dbReference>
<feature type="compositionally biased region" description="Polar residues" evidence="4">
    <location>
        <begin position="246"/>
        <end position="267"/>
    </location>
</feature>
<feature type="domain" description="Creatinase N-terminal" evidence="6">
    <location>
        <begin position="540"/>
        <end position="635"/>
    </location>
</feature>
<feature type="compositionally biased region" description="Low complexity" evidence="4">
    <location>
        <begin position="44"/>
        <end position="59"/>
    </location>
</feature>
<accession>A0A9Q0MCR9</accession>
<gene>
    <name evidence="8" type="ORF">RDWZM_001614</name>
</gene>
<evidence type="ECO:0000313" key="8">
    <source>
        <dbReference type="EMBL" id="KAJ6223069.1"/>
    </source>
</evidence>
<dbReference type="CDD" id="cd01085">
    <property type="entry name" value="APP"/>
    <property type="match status" value="1"/>
</dbReference>
<feature type="compositionally biased region" description="Low complexity" evidence="4">
    <location>
        <begin position="139"/>
        <end position="150"/>
    </location>
</feature>
<dbReference type="InterPro" id="IPR029149">
    <property type="entry name" value="Creatin/AminoP/Spt16_N"/>
</dbReference>
<reference evidence="8" key="1">
    <citation type="submission" date="2022-12" db="EMBL/GenBank/DDBJ databases">
        <title>Genome assemblies of Blomia tropicalis.</title>
        <authorList>
            <person name="Cui Y."/>
        </authorList>
    </citation>
    <scope>NUCLEOTIDE SEQUENCE</scope>
    <source>
        <tissue evidence="8">Adult mites</tissue>
    </source>
</reference>
<feature type="compositionally biased region" description="Polar residues" evidence="4">
    <location>
        <begin position="777"/>
        <end position="797"/>
    </location>
</feature>
<dbReference type="Pfam" id="PF16188">
    <property type="entry name" value="Peptidase_M24_C"/>
    <property type="match status" value="1"/>
</dbReference>
<dbReference type="InterPro" id="IPR000587">
    <property type="entry name" value="Creatinase_N"/>
</dbReference>
<dbReference type="Pfam" id="PF16189">
    <property type="entry name" value="Creatinase_N_2"/>
    <property type="match status" value="2"/>
</dbReference>
<evidence type="ECO:0000259" key="7">
    <source>
        <dbReference type="Pfam" id="PF16188"/>
    </source>
</evidence>
<dbReference type="InterPro" id="IPR036005">
    <property type="entry name" value="Creatinase/aminopeptidase-like"/>
</dbReference>
<feature type="compositionally biased region" description="Low complexity" evidence="4">
    <location>
        <begin position="374"/>
        <end position="402"/>
    </location>
</feature>
<dbReference type="Pfam" id="PF00557">
    <property type="entry name" value="Peptidase_M24"/>
    <property type="match status" value="1"/>
</dbReference>
<dbReference type="Pfam" id="PF01321">
    <property type="entry name" value="Creatinase_N"/>
    <property type="match status" value="1"/>
</dbReference>
<dbReference type="InterPro" id="IPR033740">
    <property type="entry name" value="Pept_M24B"/>
</dbReference>
<dbReference type="Gene3D" id="3.90.230.10">
    <property type="entry name" value="Creatinase/methionine aminopeptidase superfamily"/>
    <property type="match status" value="2"/>
</dbReference>
<dbReference type="InterPro" id="IPR000994">
    <property type="entry name" value="Pept_M24"/>
</dbReference>
<dbReference type="GO" id="GO:0046872">
    <property type="term" value="F:metal ion binding"/>
    <property type="evidence" value="ECO:0007669"/>
    <property type="project" value="UniProtKB-KW"/>
</dbReference>
<dbReference type="Gene3D" id="3.40.350.10">
    <property type="entry name" value="Creatinase/prolidase N-terminal domain"/>
    <property type="match status" value="2"/>
</dbReference>
<feature type="compositionally biased region" description="Polar residues" evidence="4">
    <location>
        <begin position="117"/>
        <end position="137"/>
    </location>
</feature>
<evidence type="ECO:0008006" key="10">
    <source>
        <dbReference type="Google" id="ProtNLM"/>
    </source>
</evidence>
<dbReference type="OMA" id="NFDLTMA"/>
<proteinExistence type="inferred from homology"/>
<feature type="region of interest" description="Disordered" evidence="4">
    <location>
        <begin position="116"/>
        <end position="202"/>
    </location>
</feature>
<evidence type="ECO:0000256" key="1">
    <source>
        <dbReference type="ARBA" id="ARBA00008766"/>
    </source>
</evidence>
<evidence type="ECO:0000259" key="6">
    <source>
        <dbReference type="Pfam" id="PF01321"/>
    </source>
</evidence>
<dbReference type="AlphaFoldDB" id="A0A9Q0MCR9"/>
<dbReference type="InterPro" id="IPR050422">
    <property type="entry name" value="X-Pro_aminopeptidase_P"/>
</dbReference>
<feature type="region of interest" description="Disordered" evidence="4">
    <location>
        <begin position="246"/>
        <end position="285"/>
    </location>
</feature>
<evidence type="ECO:0000259" key="5">
    <source>
        <dbReference type="Pfam" id="PF00557"/>
    </source>
</evidence>
<dbReference type="Proteomes" id="UP001142055">
    <property type="component" value="Chromosome 1"/>
</dbReference>
<sequence>SNSNGNNNGNNAASHANLVGSKSGGGNSSMVINAIPTRPPPHHSPSTASSSSPSPLGMAGSIGSGAGSNPFSNAFSFLHNLAANAGSSVNANHLLSGSLLTAAAAASQSDNGARQALNLSNHHSPDNAQSPTHNSRLPFNHLNNHFNLFNTNASTTPATSISSNHHHSHHHQRSSPAKMTQSSSPPNTPTSNHHQQQQQHLHPNSAMFSKSLQSQYNSLLKGVNVNSNTLDLSPRSFNFGMSQHHQHLPTNLSTQHHNSGLSLLNNHSHGKTIEQSSNSPPPPSVAAAAITQSHNMAAAFMLQDAFQEAQAAAVAAAAFPSLLSETFKYLAAAAATNPQMAAALATNLSSPTMMKNFDLTMATAAAAAVAAAANQSNNNGNGPNSGTANNGGNSNGDSANSSVHSKSPHGDDDVERHSPFTTLRELSGGSSVRDDLDLNSFHNNHHHHHQQQQHHHQVHHHNLNHHHSNNRRHHLEEQPLNMALNDRGNILKVLRTLMRSGGMASSYNRSSSTEPGRDPFHALIVPTADAHGSEYIASCDARREFITNFTGSSGTAVVTLKEAALWTDGRYFLQADAQLDKCHWIMMKDRQPETPTVGEWLNKCLASGSRIGADPYTLSYDEWIKLEKELSQSGNVLTSTPVNLIDEIWSRRPPRPAEPVLPLNMSFTGKRWQDKVESIRNEMTHKEAAILVLTALDDIAWLFNLRGSDIPFNPVFFAYAIISLDKVYLFIDDSKLSSSALAHLQTNNGLDDPMDTMSSSSSSERSTPSSVVPNVGNDGTNRSSPSPQQMVTNCSTGNNNRSCEVEIRSYDLVADFIRSYIAKNSTGRVWISNQSSYALVNLIPESRRIITRVSPVALQKSVKNSVEIGGMRRAHIKDAVALCEFFAWLEDEIVNHGHHHGRSRKVSNPAASPSSTSSGSSSLSSGTSSSIIDELAVDAKLEEFRRQQDDYMGPSFQTIAGVGPNSAIIHYQSKEETNRPITTDEIFLLDTGAQFRDGTTDITRTVHFGTPTAHERECFTRVVKGHISLATARFPRLIVGQLLDSYARRSLWDVGLDYNHGTGHEDMVFSNEPGYYESGNFGIRIESLVITKKIDLKFNFNDRGYLGFETITLVPIQTKLLDPSLMTREEIEWIDQYHQQCRDIVGKELEQQGRTRALQWLIKETEPMEK</sequence>
<dbReference type="EMBL" id="JAPWDV010000001">
    <property type="protein sequence ID" value="KAJ6223069.1"/>
    <property type="molecule type" value="Genomic_DNA"/>
</dbReference>
<feature type="compositionally biased region" description="Basic residues" evidence="4">
    <location>
        <begin position="443"/>
        <end position="469"/>
    </location>
</feature>
<keyword evidence="3" id="KW-0378">Hydrolase</keyword>
<feature type="compositionally biased region" description="Low complexity" evidence="4">
    <location>
        <begin position="182"/>
        <end position="200"/>
    </location>
</feature>
<dbReference type="InterPro" id="IPR032416">
    <property type="entry name" value="Peptidase_M24_C"/>
</dbReference>
<dbReference type="SUPFAM" id="SSF55920">
    <property type="entry name" value="Creatinase/aminopeptidase"/>
    <property type="match status" value="1"/>
</dbReference>
<feature type="compositionally biased region" description="Low complexity" evidence="4">
    <location>
        <begin position="907"/>
        <end position="927"/>
    </location>
</feature>
<keyword evidence="9" id="KW-1185">Reference proteome</keyword>
<feature type="domain" description="Peptidase M24 C-terminal" evidence="7">
    <location>
        <begin position="1104"/>
        <end position="1167"/>
    </location>
</feature>
<dbReference type="SUPFAM" id="SSF53092">
    <property type="entry name" value="Creatinase/prolidase N-terminal domain"/>
    <property type="match status" value="1"/>
</dbReference>
<comment type="similarity">
    <text evidence="1">Belongs to the peptidase M24B family.</text>
</comment>
<keyword evidence="2" id="KW-0479">Metal-binding</keyword>
<dbReference type="PANTHER" id="PTHR43763:SF20">
    <property type="entry name" value="XAA-PRO AMINOPEPTIDASE APEPP"/>
    <property type="match status" value="1"/>
</dbReference>
<evidence type="ECO:0000256" key="3">
    <source>
        <dbReference type="ARBA" id="ARBA00022801"/>
    </source>
</evidence>
<comment type="caution">
    <text evidence="8">The sequence shown here is derived from an EMBL/GenBank/DDBJ whole genome shotgun (WGS) entry which is preliminary data.</text>
</comment>
<feature type="compositionally biased region" description="Basic and acidic residues" evidence="4">
    <location>
        <begin position="408"/>
        <end position="418"/>
    </location>
</feature>
<feature type="compositionally biased region" description="Low complexity" evidence="4">
    <location>
        <begin position="1"/>
        <end position="17"/>
    </location>
</feature>
<feature type="domain" description="Peptidase M24" evidence="5">
    <location>
        <begin position="870"/>
        <end position="1064"/>
    </location>
</feature>
<protein>
    <recommendedName>
        <fullName evidence="10">Xaa-Pro aminopeptidase 1</fullName>
    </recommendedName>
</protein>
<evidence type="ECO:0000256" key="2">
    <source>
        <dbReference type="ARBA" id="ARBA00022723"/>
    </source>
</evidence>
<feature type="compositionally biased region" description="Basic residues" evidence="4">
    <location>
        <begin position="164"/>
        <end position="173"/>
    </location>
</feature>
<feature type="region of interest" description="Disordered" evidence="4">
    <location>
        <begin position="1"/>
        <end position="61"/>
    </location>
</feature>
<evidence type="ECO:0000313" key="9">
    <source>
        <dbReference type="Proteomes" id="UP001142055"/>
    </source>
</evidence>
<evidence type="ECO:0000256" key="4">
    <source>
        <dbReference type="SAM" id="MobiDB-lite"/>
    </source>
</evidence>